<evidence type="ECO:0000313" key="4">
    <source>
        <dbReference type="Proteomes" id="UP001642484"/>
    </source>
</evidence>
<name>A0ABP0SVX8_9DINO</name>
<protein>
    <submittedName>
        <fullName evidence="3">Uncharacterized protein</fullName>
    </submittedName>
</protein>
<evidence type="ECO:0000256" key="2">
    <source>
        <dbReference type="SAM" id="MobiDB-lite"/>
    </source>
</evidence>
<feature type="region of interest" description="Disordered" evidence="2">
    <location>
        <begin position="565"/>
        <end position="591"/>
    </location>
</feature>
<feature type="region of interest" description="Disordered" evidence="2">
    <location>
        <begin position="335"/>
        <end position="407"/>
    </location>
</feature>
<feature type="compositionally biased region" description="Polar residues" evidence="2">
    <location>
        <begin position="266"/>
        <end position="280"/>
    </location>
</feature>
<feature type="coiled-coil region" evidence="1">
    <location>
        <begin position="473"/>
        <end position="500"/>
    </location>
</feature>
<dbReference type="Proteomes" id="UP001642484">
    <property type="component" value="Unassembled WGS sequence"/>
</dbReference>
<keyword evidence="1" id="KW-0175">Coiled coil</keyword>
<feature type="compositionally biased region" description="Basic and acidic residues" evidence="2">
    <location>
        <begin position="7"/>
        <end position="17"/>
    </location>
</feature>
<sequence length="965" mass="107854">MSGVEVMVDRDLPKVDLVEPSDPDVSSSERGSMAEGDAGDAPRLGSLAQRVLEESRWIPDEEERAILVRAIQRLRQKVASESVAERQKQFQKLASQAALQIKPRGEAATPPVVERRSQGRPAAAEQSPFRPSNVETNLAEYRLRKGEEVESPPSPRRRGILRTSSITPPAINVSEVTEAMTQLPIHSTTAAAAFGRFHFKGADAGDSTPTSPSSPSSPIAKKAPLRLPVKQRASAVSIADEEDVIECDPSMPRKLSKSSSISESSTTAVSPRPSSSTVARSSVFLKSPRHSLGNLFRWKRSEVSMGDRQRSDLELGHLVGHLLLDAQRRGSLPQVLRGKAPEAPAEEHKPDDFCLVSDPSLATPQPERTPILSSGQDLGEDTQPTTPATPPTDEVAATTPSEDEQRYRDWMDGCWRAVREENDAKILQLQESIKESLQMFDEKMSALAQQVTEAPELRPEKPEETDVSLTSNVRGLQVQMERLEEVQSDLLQQLRKAEGRFRSSLEKQVTLHQETLEEHCRDLREQLKGPTPAQLQASNARPNEKLEEMLARLSLQQDQLEAEMAQMKSRQEQSQRSWEDRFREAQQSTEETSLEVLRMAELGQRMSEGMETAREEFGEQIRVLRERSDTKLASLEESFRNQLDMSMGELKKTMSAGASELRALEELTTRMSQGLETSREEVWKQIRALRDASGAKLTSFEEAQEAWQSQLDDSISELSQKLATFSESASKFDQLETRLGNFEDCMETRRAAHQRETHRLFTELQTSFDKLEGTQKTMLSDTLPEVASALIEPWRKEFIELKDQCAQNARHWADQDSLLGGEIKSLSLAQEAHADGLKALKDQLQREFHDSITAETDAVLNAVTGKISQEQQERVTSITAVRSDLKELRDLMQPTQRERQIFEQSLDWRMPMGGPTANSVSPARLARSPFAVNGGVGVENTQKRKDLCRRKLTSSTGPGHVRTPR</sequence>
<feature type="compositionally biased region" description="Basic and acidic residues" evidence="2">
    <location>
        <begin position="455"/>
        <end position="464"/>
    </location>
</feature>
<feature type="compositionally biased region" description="Low complexity" evidence="2">
    <location>
        <begin position="207"/>
        <end position="218"/>
    </location>
</feature>
<keyword evidence="4" id="KW-1185">Reference proteome</keyword>
<feature type="region of interest" description="Disordered" evidence="2">
    <location>
        <begin position="247"/>
        <end position="281"/>
    </location>
</feature>
<accession>A0ABP0SVX8</accession>
<feature type="region of interest" description="Disordered" evidence="2">
    <location>
        <begin position="78"/>
        <end position="168"/>
    </location>
</feature>
<gene>
    <name evidence="3" type="ORF">CCMP2556_LOCUS54127</name>
</gene>
<proteinExistence type="predicted"/>
<comment type="caution">
    <text evidence="3">The sequence shown here is derived from an EMBL/GenBank/DDBJ whole genome shotgun (WGS) entry which is preliminary data.</text>
</comment>
<feature type="region of interest" description="Disordered" evidence="2">
    <location>
        <begin position="203"/>
        <end position="226"/>
    </location>
</feature>
<feature type="region of interest" description="Disordered" evidence="2">
    <location>
        <begin position="451"/>
        <end position="470"/>
    </location>
</feature>
<evidence type="ECO:0000256" key="1">
    <source>
        <dbReference type="SAM" id="Coils"/>
    </source>
</evidence>
<organism evidence="3 4">
    <name type="scientific">Durusdinium trenchii</name>
    <dbReference type="NCBI Taxonomy" id="1381693"/>
    <lineage>
        <taxon>Eukaryota</taxon>
        <taxon>Sar</taxon>
        <taxon>Alveolata</taxon>
        <taxon>Dinophyceae</taxon>
        <taxon>Suessiales</taxon>
        <taxon>Symbiodiniaceae</taxon>
        <taxon>Durusdinium</taxon>
    </lineage>
</organism>
<feature type="region of interest" description="Disordered" evidence="2">
    <location>
        <begin position="930"/>
        <end position="965"/>
    </location>
</feature>
<dbReference type="EMBL" id="CAXAMN010028461">
    <property type="protein sequence ID" value="CAK9116592.1"/>
    <property type="molecule type" value="Genomic_DNA"/>
</dbReference>
<feature type="region of interest" description="Disordered" evidence="2">
    <location>
        <begin position="1"/>
        <end position="46"/>
    </location>
</feature>
<feature type="compositionally biased region" description="Low complexity" evidence="2">
    <location>
        <begin position="382"/>
        <end position="400"/>
    </location>
</feature>
<feature type="compositionally biased region" description="Basic and acidic residues" evidence="2">
    <location>
        <begin position="569"/>
        <end position="584"/>
    </location>
</feature>
<evidence type="ECO:0000313" key="3">
    <source>
        <dbReference type="EMBL" id="CAK9116592.1"/>
    </source>
</evidence>
<reference evidence="3 4" key="1">
    <citation type="submission" date="2024-02" db="EMBL/GenBank/DDBJ databases">
        <authorList>
            <person name="Chen Y."/>
            <person name="Shah S."/>
            <person name="Dougan E. K."/>
            <person name="Thang M."/>
            <person name="Chan C."/>
        </authorList>
    </citation>
    <scope>NUCLEOTIDE SEQUENCE [LARGE SCALE GENOMIC DNA]</scope>
</reference>